<keyword evidence="5" id="KW-1185">Reference proteome</keyword>
<evidence type="ECO:0000313" key="5">
    <source>
        <dbReference type="Proteomes" id="UP001599542"/>
    </source>
</evidence>
<dbReference type="EMBL" id="JBHYPX010000060">
    <property type="protein sequence ID" value="MFE1355427.1"/>
    <property type="molecule type" value="Genomic_DNA"/>
</dbReference>
<evidence type="ECO:0000259" key="2">
    <source>
        <dbReference type="Pfam" id="PF03972"/>
    </source>
</evidence>
<evidence type="ECO:0000256" key="1">
    <source>
        <dbReference type="ARBA" id="ARBA00006174"/>
    </source>
</evidence>
<dbReference type="InterPro" id="IPR042183">
    <property type="entry name" value="MmgE/PrpD_sf_1"/>
</dbReference>
<dbReference type="SUPFAM" id="SSF103378">
    <property type="entry name" value="2-methylcitrate dehydratase PrpD"/>
    <property type="match status" value="1"/>
</dbReference>
<dbReference type="InterPro" id="IPR045337">
    <property type="entry name" value="MmgE_PrpD_C"/>
</dbReference>
<name>A0ABW6GRN8_9ACTN</name>
<dbReference type="Pfam" id="PF19305">
    <property type="entry name" value="MmgE_PrpD_C"/>
    <property type="match status" value="1"/>
</dbReference>
<feature type="domain" description="MmgE/PrpD N-terminal" evidence="2">
    <location>
        <begin position="56"/>
        <end position="197"/>
    </location>
</feature>
<dbReference type="PANTHER" id="PTHR16943:SF8">
    <property type="entry name" value="2-METHYLCITRATE DEHYDRATASE"/>
    <property type="match status" value="1"/>
</dbReference>
<reference evidence="4 5" key="1">
    <citation type="submission" date="2024-09" db="EMBL/GenBank/DDBJ databases">
        <title>The Natural Products Discovery Center: Release of the First 8490 Sequenced Strains for Exploring Actinobacteria Biosynthetic Diversity.</title>
        <authorList>
            <person name="Kalkreuter E."/>
            <person name="Kautsar S.A."/>
            <person name="Yang D."/>
            <person name="Bader C.D."/>
            <person name="Teijaro C.N."/>
            <person name="Fluegel L."/>
            <person name="Davis C.M."/>
            <person name="Simpson J.R."/>
            <person name="Lauterbach L."/>
            <person name="Steele A.D."/>
            <person name="Gui C."/>
            <person name="Meng S."/>
            <person name="Li G."/>
            <person name="Viehrig K."/>
            <person name="Ye F."/>
            <person name="Su P."/>
            <person name="Kiefer A.F."/>
            <person name="Nichols A."/>
            <person name="Cepeda A.J."/>
            <person name="Yan W."/>
            <person name="Fan B."/>
            <person name="Jiang Y."/>
            <person name="Adhikari A."/>
            <person name="Zheng C.-J."/>
            <person name="Schuster L."/>
            <person name="Cowan T.M."/>
            <person name="Smanski M.J."/>
            <person name="Chevrette M.G."/>
            <person name="De Carvalho L.P.S."/>
            <person name="Shen B."/>
        </authorList>
    </citation>
    <scope>NUCLEOTIDE SEQUENCE [LARGE SCALE GENOMIC DNA]</scope>
    <source>
        <strain evidence="4 5">NPDC058753</strain>
    </source>
</reference>
<protein>
    <submittedName>
        <fullName evidence="4">MmgE/PrpD family protein</fullName>
    </submittedName>
</protein>
<proteinExistence type="inferred from homology"/>
<dbReference type="PANTHER" id="PTHR16943">
    <property type="entry name" value="2-METHYLCITRATE DEHYDRATASE-RELATED"/>
    <property type="match status" value="1"/>
</dbReference>
<organism evidence="4 5">
    <name type="scientific">Kitasatospora phosalacinea</name>
    <dbReference type="NCBI Taxonomy" id="2065"/>
    <lineage>
        <taxon>Bacteria</taxon>
        <taxon>Bacillati</taxon>
        <taxon>Actinomycetota</taxon>
        <taxon>Actinomycetes</taxon>
        <taxon>Kitasatosporales</taxon>
        <taxon>Streptomycetaceae</taxon>
        <taxon>Kitasatospora</taxon>
    </lineage>
</organism>
<sequence>MVQSAERLARWAAEFTPSSEDLLRAERALRDTVAVALAARAHPMAALAAPLPDAARWAAMAHVLDFDDLHLPSTTHISTVCVPAVLAAGGDARAYLAGAGVMARLGTALGWAHYTSGWHATCTAGAPAAAVAAGLSLGLDADGLARAIALALPAAGGVQRAFGTDAKALQVGFAAEAGVRAARLAAAGAGADAAALDEWLPLVGGAADRLDLTGPAVPDGLATKLFPCCYAMQRPIGAARALAAALDLQQVERIAVHTPRAAVHPLIHREPATGLQAKFSLEYAVVTALLDGFPGFDAFTDDAVRRPAVRRLLERVAVFAADSGGNDLLTGATEVEVTLAGGRTVSRRLALPPGAPGLPATDEEFAAKVAGCGPDVPALLEDLTWASAATLLADAFPAR</sequence>
<dbReference type="RefSeq" id="WP_380318281.1">
    <property type="nucleotide sequence ID" value="NZ_JBHYPW010000006.1"/>
</dbReference>
<feature type="domain" description="MmgE/PrpD C-terminal" evidence="3">
    <location>
        <begin position="226"/>
        <end position="373"/>
    </location>
</feature>
<evidence type="ECO:0000259" key="3">
    <source>
        <dbReference type="Pfam" id="PF19305"/>
    </source>
</evidence>
<gene>
    <name evidence="4" type="ORF">ACFW6T_25895</name>
</gene>
<dbReference type="Gene3D" id="1.10.4100.10">
    <property type="entry name" value="2-methylcitrate dehydratase PrpD"/>
    <property type="match status" value="1"/>
</dbReference>
<dbReference type="Proteomes" id="UP001599542">
    <property type="component" value="Unassembled WGS sequence"/>
</dbReference>
<evidence type="ECO:0000313" key="4">
    <source>
        <dbReference type="EMBL" id="MFE1355427.1"/>
    </source>
</evidence>
<dbReference type="InterPro" id="IPR036148">
    <property type="entry name" value="MmgE/PrpD_sf"/>
</dbReference>
<comment type="caution">
    <text evidence="4">The sequence shown here is derived from an EMBL/GenBank/DDBJ whole genome shotgun (WGS) entry which is preliminary data.</text>
</comment>
<dbReference type="Pfam" id="PF03972">
    <property type="entry name" value="MmgE_PrpD_N"/>
    <property type="match status" value="1"/>
</dbReference>
<accession>A0ABW6GRN8</accession>
<dbReference type="Gene3D" id="3.30.1330.120">
    <property type="entry name" value="2-methylcitrate dehydratase PrpD"/>
    <property type="match status" value="1"/>
</dbReference>
<dbReference type="InterPro" id="IPR045336">
    <property type="entry name" value="MmgE_PrpD_N"/>
</dbReference>
<dbReference type="InterPro" id="IPR005656">
    <property type="entry name" value="MmgE_PrpD"/>
</dbReference>
<comment type="similarity">
    <text evidence="1">Belongs to the PrpD family.</text>
</comment>
<dbReference type="InterPro" id="IPR042188">
    <property type="entry name" value="MmgE/PrpD_sf_2"/>
</dbReference>